<proteinExistence type="predicted"/>
<dbReference type="EMBL" id="JAWQEG010001243">
    <property type="protein sequence ID" value="KAK3881225.1"/>
    <property type="molecule type" value="Genomic_DNA"/>
</dbReference>
<keyword evidence="2" id="KW-0812">Transmembrane</keyword>
<feature type="transmembrane region" description="Helical" evidence="2">
    <location>
        <begin position="54"/>
        <end position="81"/>
    </location>
</feature>
<reference evidence="3" key="1">
    <citation type="submission" date="2023-10" db="EMBL/GenBank/DDBJ databases">
        <title>Genome assemblies of two species of porcelain crab, Petrolisthes cinctipes and Petrolisthes manimaculis (Anomura: Porcellanidae).</title>
        <authorList>
            <person name="Angst P."/>
        </authorList>
    </citation>
    <scope>NUCLEOTIDE SEQUENCE</scope>
    <source>
        <strain evidence="3">PB745_01</strain>
        <tissue evidence="3">Gill</tissue>
    </source>
</reference>
<evidence type="ECO:0000313" key="4">
    <source>
        <dbReference type="Proteomes" id="UP001286313"/>
    </source>
</evidence>
<name>A0AAE1FX46_PETCI</name>
<accession>A0AAE1FX46</accession>
<evidence type="ECO:0000256" key="2">
    <source>
        <dbReference type="SAM" id="Phobius"/>
    </source>
</evidence>
<protein>
    <submittedName>
        <fullName evidence="3">Uncharacterized protein</fullName>
    </submittedName>
</protein>
<comment type="caution">
    <text evidence="3">The sequence shown here is derived from an EMBL/GenBank/DDBJ whole genome shotgun (WGS) entry which is preliminary data.</text>
</comment>
<organism evidence="3 4">
    <name type="scientific">Petrolisthes cinctipes</name>
    <name type="common">Flat porcelain crab</name>
    <dbReference type="NCBI Taxonomy" id="88211"/>
    <lineage>
        <taxon>Eukaryota</taxon>
        <taxon>Metazoa</taxon>
        <taxon>Ecdysozoa</taxon>
        <taxon>Arthropoda</taxon>
        <taxon>Crustacea</taxon>
        <taxon>Multicrustacea</taxon>
        <taxon>Malacostraca</taxon>
        <taxon>Eumalacostraca</taxon>
        <taxon>Eucarida</taxon>
        <taxon>Decapoda</taxon>
        <taxon>Pleocyemata</taxon>
        <taxon>Anomura</taxon>
        <taxon>Galatheoidea</taxon>
        <taxon>Porcellanidae</taxon>
        <taxon>Petrolisthes</taxon>
    </lineage>
</organism>
<evidence type="ECO:0000313" key="3">
    <source>
        <dbReference type="EMBL" id="KAK3881225.1"/>
    </source>
</evidence>
<dbReference type="AlphaFoldDB" id="A0AAE1FX46"/>
<gene>
    <name evidence="3" type="ORF">Pcinc_014307</name>
</gene>
<feature type="region of interest" description="Disordered" evidence="1">
    <location>
        <begin position="1"/>
        <end position="26"/>
    </location>
</feature>
<keyword evidence="2" id="KW-1133">Transmembrane helix</keyword>
<keyword evidence="2" id="KW-0472">Membrane</keyword>
<dbReference type="Proteomes" id="UP001286313">
    <property type="component" value="Unassembled WGS sequence"/>
</dbReference>
<keyword evidence="4" id="KW-1185">Reference proteome</keyword>
<sequence length="82" mass="9127">MSRMAKQQDVPVLGDTPGEDFGVTPGEDFGLPGEDFGVMRLRHRIENLEWEVDCLFLLVALTNMVGAMVCLMFAAVGLRWLL</sequence>
<evidence type="ECO:0000256" key="1">
    <source>
        <dbReference type="SAM" id="MobiDB-lite"/>
    </source>
</evidence>